<dbReference type="STRING" id="348802.A0A0D2CJZ0"/>
<dbReference type="EMBL" id="KN847323">
    <property type="protein sequence ID" value="KIW50152.1"/>
    <property type="molecule type" value="Genomic_DNA"/>
</dbReference>
<dbReference type="InterPro" id="IPR037401">
    <property type="entry name" value="SnoaL-like"/>
</dbReference>
<evidence type="ECO:0000313" key="3">
    <source>
        <dbReference type="Proteomes" id="UP000054342"/>
    </source>
</evidence>
<name>A0A0D2CJZ0_9EURO</name>
<dbReference type="OrthoDB" id="2148716at2759"/>
<proteinExistence type="predicted"/>
<dbReference type="Gene3D" id="3.10.450.50">
    <property type="match status" value="1"/>
</dbReference>
<dbReference type="GeneID" id="25333676"/>
<evidence type="ECO:0000313" key="2">
    <source>
        <dbReference type="EMBL" id="KIW50152.1"/>
    </source>
</evidence>
<dbReference type="Pfam" id="PF13577">
    <property type="entry name" value="SnoaL_4"/>
    <property type="match status" value="1"/>
</dbReference>
<dbReference type="Proteomes" id="UP000054342">
    <property type="component" value="Unassembled WGS sequence"/>
</dbReference>
<dbReference type="InterPro" id="IPR032710">
    <property type="entry name" value="NTF2-like_dom_sf"/>
</dbReference>
<protein>
    <recommendedName>
        <fullName evidence="1">SnoaL-like domain-containing protein</fullName>
    </recommendedName>
</protein>
<feature type="domain" description="SnoaL-like" evidence="1">
    <location>
        <begin position="7"/>
        <end position="139"/>
    </location>
</feature>
<reference evidence="2 3" key="1">
    <citation type="submission" date="2015-01" db="EMBL/GenBank/DDBJ databases">
        <title>The Genome Sequence of Exophiala xenobiotica CBS118157.</title>
        <authorList>
            <consortium name="The Broad Institute Genomics Platform"/>
            <person name="Cuomo C."/>
            <person name="de Hoog S."/>
            <person name="Gorbushina A."/>
            <person name="Stielow B."/>
            <person name="Teixiera M."/>
            <person name="Abouelleil A."/>
            <person name="Chapman S.B."/>
            <person name="Priest M."/>
            <person name="Young S.K."/>
            <person name="Wortman J."/>
            <person name="Nusbaum C."/>
            <person name="Birren B."/>
        </authorList>
    </citation>
    <scope>NUCLEOTIDE SEQUENCE [LARGE SCALE GENOMIC DNA]</scope>
    <source>
        <strain evidence="2 3">CBS 118157</strain>
    </source>
</reference>
<accession>A0A0D2CJZ0</accession>
<sequence>MPNRGGLTDREAAIDALIRFAWALDEGSSELSASSLTEDATMVLSFTHNGAIPRELTGRDTIVETLMSAVGRPLDTTHMATNIRCEVDGDKAELQAQILAQHFRGGEGLGPEFNDFYLFGNIYKCSIVRADDLWRISKVTIKAAWTQGNPEITQMPKSNQSTLVSCLNSNLKDITARIWRLRAKSTSFGVLVDGG</sequence>
<dbReference type="HOGENOM" id="CLU_106738_1_1_1"/>
<organism evidence="2 3">
    <name type="scientific">Exophiala xenobiotica</name>
    <dbReference type="NCBI Taxonomy" id="348802"/>
    <lineage>
        <taxon>Eukaryota</taxon>
        <taxon>Fungi</taxon>
        <taxon>Dikarya</taxon>
        <taxon>Ascomycota</taxon>
        <taxon>Pezizomycotina</taxon>
        <taxon>Eurotiomycetes</taxon>
        <taxon>Chaetothyriomycetidae</taxon>
        <taxon>Chaetothyriales</taxon>
        <taxon>Herpotrichiellaceae</taxon>
        <taxon>Exophiala</taxon>
    </lineage>
</organism>
<gene>
    <name evidence="2" type="ORF">PV05_11768</name>
</gene>
<keyword evidence="3" id="KW-1185">Reference proteome</keyword>
<evidence type="ECO:0000259" key="1">
    <source>
        <dbReference type="Pfam" id="PF13577"/>
    </source>
</evidence>
<dbReference type="SUPFAM" id="SSF54427">
    <property type="entry name" value="NTF2-like"/>
    <property type="match status" value="1"/>
</dbReference>
<dbReference type="AlphaFoldDB" id="A0A0D2CJZ0"/>
<dbReference type="RefSeq" id="XP_013310736.1">
    <property type="nucleotide sequence ID" value="XM_013455282.1"/>
</dbReference>